<evidence type="ECO:0000256" key="1">
    <source>
        <dbReference type="SAM" id="MobiDB-lite"/>
    </source>
</evidence>
<comment type="caution">
    <text evidence="2">The sequence shown here is derived from an EMBL/GenBank/DDBJ whole genome shotgun (WGS) entry which is preliminary data.</text>
</comment>
<reference evidence="2" key="2">
    <citation type="journal article" date="2023" name="IMA Fungus">
        <title>Comparative genomic study of the Penicillium genus elucidates a diverse pangenome and 15 lateral gene transfer events.</title>
        <authorList>
            <person name="Petersen C."/>
            <person name="Sorensen T."/>
            <person name="Nielsen M.R."/>
            <person name="Sondergaard T.E."/>
            <person name="Sorensen J.L."/>
            <person name="Fitzpatrick D.A."/>
            <person name="Frisvad J.C."/>
            <person name="Nielsen K.L."/>
        </authorList>
    </citation>
    <scope>NUCLEOTIDE SEQUENCE</scope>
    <source>
        <strain evidence="2">IBT 29677</strain>
    </source>
</reference>
<name>A0A9W9SEV4_9EURO</name>
<dbReference type="OrthoDB" id="5417628at2759"/>
<organism evidence="2 3">
    <name type="scientific">Penicillium cosmopolitanum</name>
    <dbReference type="NCBI Taxonomy" id="1131564"/>
    <lineage>
        <taxon>Eukaryota</taxon>
        <taxon>Fungi</taxon>
        <taxon>Dikarya</taxon>
        <taxon>Ascomycota</taxon>
        <taxon>Pezizomycotina</taxon>
        <taxon>Eurotiomycetes</taxon>
        <taxon>Eurotiomycetidae</taxon>
        <taxon>Eurotiales</taxon>
        <taxon>Aspergillaceae</taxon>
        <taxon>Penicillium</taxon>
    </lineage>
</organism>
<feature type="region of interest" description="Disordered" evidence="1">
    <location>
        <begin position="350"/>
        <end position="373"/>
    </location>
</feature>
<evidence type="ECO:0000313" key="3">
    <source>
        <dbReference type="Proteomes" id="UP001147747"/>
    </source>
</evidence>
<protein>
    <submittedName>
        <fullName evidence="2">Uncharacterized protein</fullName>
    </submittedName>
</protein>
<dbReference type="Proteomes" id="UP001147747">
    <property type="component" value="Unassembled WGS sequence"/>
</dbReference>
<dbReference type="GeneID" id="81376822"/>
<dbReference type="RefSeq" id="XP_056481349.1">
    <property type="nucleotide sequence ID" value="XM_056637842.1"/>
</dbReference>
<keyword evidence="3" id="KW-1185">Reference proteome</keyword>
<evidence type="ECO:0000313" key="2">
    <source>
        <dbReference type="EMBL" id="KAJ5376319.1"/>
    </source>
</evidence>
<sequence length="493" mass="56444">MRYENWDVLLFSDESKAPIQEFKTQCFVTKDLDSPYLKYHSTFGAANTYFYPHHGNVGQLPILTTFIPSMPKDTGFRVSIHNWEKPRPSRLIESVMQPDDMLLYEARVYVDGDCVGGGIFSQRANWPYLINLSSRMSALMRMHLSLWSFSILTRQTEMDRDGNQDVLRFPPFHPDILEQRHWDAGDSYGRIKIVLAEGFSRPHRSPPFERVKDVVALSFQHAPLSKSSDLRHPHFHFITQLIDTLADILEYSNIAWPNPSMWHRPRSSFKYSSASIDTKDAEGHAHNTPTKESRAPLQPIHGQVVPRVAPPPTFYTNWATSSIFDVPISHWPAYNTQDPRWDIGQEHDIFTDPDPAWQQRGTRSSREDIPIDPTWQHRGARASRDDIPMLDYSSSNSRAISSVTGMSFEHSKQPSMAALMDEEEFNVLQESITLSSPSTIIKSRKEKICETGKGININKDDEKENGKGIEKVVETAVEKEKEKEDDMVTPKKV</sequence>
<proteinExistence type="predicted"/>
<accession>A0A9W9SEV4</accession>
<reference evidence="2" key="1">
    <citation type="submission" date="2022-12" db="EMBL/GenBank/DDBJ databases">
        <authorList>
            <person name="Petersen C."/>
        </authorList>
    </citation>
    <scope>NUCLEOTIDE SEQUENCE</scope>
    <source>
        <strain evidence="2">IBT 29677</strain>
    </source>
</reference>
<dbReference type="AlphaFoldDB" id="A0A9W9SEV4"/>
<feature type="region of interest" description="Disordered" evidence="1">
    <location>
        <begin position="278"/>
        <end position="298"/>
    </location>
</feature>
<gene>
    <name evidence="2" type="ORF">N7509_013205</name>
</gene>
<dbReference type="EMBL" id="JAPZBU010000012">
    <property type="protein sequence ID" value="KAJ5376319.1"/>
    <property type="molecule type" value="Genomic_DNA"/>
</dbReference>
<feature type="compositionally biased region" description="Basic and acidic residues" evidence="1">
    <location>
        <begin position="278"/>
        <end position="294"/>
    </location>
</feature>